<evidence type="ECO:0000313" key="2">
    <source>
        <dbReference type="EMBL" id="NPE26243.1"/>
    </source>
</evidence>
<dbReference type="Proteomes" id="UP000820977">
    <property type="component" value="Unassembled WGS sequence"/>
</dbReference>
<evidence type="ECO:0000259" key="1">
    <source>
        <dbReference type="Pfam" id="PF01966"/>
    </source>
</evidence>
<dbReference type="InterPro" id="IPR006674">
    <property type="entry name" value="HD_domain"/>
</dbReference>
<protein>
    <submittedName>
        <fullName evidence="2">HDIG domain-containing protein</fullName>
    </submittedName>
</protein>
<proteinExistence type="predicted"/>
<sequence>MDWEKIVDKYYKGNAELKDILVRHSMSVAQKALRIVAAHPELGADRDFVYEASMLHDIGIIYTDAPGIKCYGTEPYIRHGILGADLLRKEGLPAHARVCERHTGAGLSLEDIVSQNLPLPHISLLPETTEEKIICYADKFFSKTRLDTEKTVEQAARSLAKFGDEGVGRFMEWSRMFE</sequence>
<gene>
    <name evidence="2" type="ORF">HPS54_12120</name>
</gene>
<dbReference type="PANTHER" id="PTHR35795">
    <property type="entry name" value="SLR1885 PROTEIN"/>
    <property type="match status" value="1"/>
</dbReference>
<dbReference type="InterPro" id="IPR003607">
    <property type="entry name" value="HD/PDEase_dom"/>
</dbReference>
<organism evidence="2 3">
    <name type="scientific">Xylanibacter caecicola</name>
    <dbReference type="NCBI Taxonomy" id="2736294"/>
    <lineage>
        <taxon>Bacteria</taxon>
        <taxon>Pseudomonadati</taxon>
        <taxon>Bacteroidota</taxon>
        <taxon>Bacteroidia</taxon>
        <taxon>Bacteroidales</taxon>
        <taxon>Prevotellaceae</taxon>
        <taxon>Xylanibacter</taxon>
    </lineage>
</organism>
<comment type="caution">
    <text evidence="2">The sequence shown here is derived from an EMBL/GenBank/DDBJ whole genome shotgun (WGS) entry which is preliminary data.</text>
</comment>
<dbReference type="NCBIfam" id="TIGR00277">
    <property type="entry name" value="HDIG"/>
    <property type="match status" value="1"/>
</dbReference>
<dbReference type="SUPFAM" id="SSF109604">
    <property type="entry name" value="HD-domain/PDEase-like"/>
    <property type="match status" value="1"/>
</dbReference>
<evidence type="ECO:0000313" key="3">
    <source>
        <dbReference type="Proteomes" id="UP000820977"/>
    </source>
</evidence>
<name>A0ABX2B640_9BACT</name>
<dbReference type="Gene3D" id="1.10.3210.10">
    <property type="entry name" value="Hypothetical protein af1432"/>
    <property type="match status" value="1"/>
</dbReference>
<feature type="domain" description="HD" evidence="1">
    <location>
        <begin position="23"/>
        <end position="140"/>
    </location>
</feature>
<dbReference type="Pfam" id="PF01966">
    <property type="entry name" value="HD"/>
    <property type="match status" value="1"/>
</dbReference>
<dbReference type="InterPro" id="IPR051094">
    <property type="entry name" value="Diverse_Catalytic_Enzymes"/>
</dbReference>
<dbReference type="EMBL" id="JABKKJ010000037">
    <property type="protein sequence ID" value="NPE26243.1"/>
    <property type="molecule type" value="Genomic_DNA"/>
</dbReference>
<dbReference type="InterPro" id="IPR006675">
    <property type="entry name" value="HDIG_dom"/>
</dbReference>
<dbReference type="CDD" id="cd00077">
    <property type="entry name" value="HDc"/>
    <property type="match status" value="1"/>
</dbReference>
<accession>A0ABX2B640</accession>
<keyword evidence="3" id="KW-1185">Reference proteome</keyword>
<dbReference type="PANTHER" id="PTHR35795:SF1">
    <property type="entry name" value="BIS(5'-NUCLEOSYL)-TETRAPHOSPHATASE, SYMMETRICAL"/>
    <property type="match status" value="1"/>
</dbReference>
<reference evidence="2 3" key="1">
    <citation type="submission" date="2020-05" db="EMBL/GenBank/DDBJ databases">
        <title>Distinct polysaccharide utilization as determinants for interspecies competition between intestinal Prevotella spp.</title>
        <authorList>
            <person name="Galvez E.J.C."/>
            <person name="Iljazovic A."/>
            <person name="Strowig T."/>
        </authorList>
    </citation>
    <scope>NUCLEOTIDE SEQUENCE [LARGE SCALE GENOMIC DNA]</scope>
    <source>
        <strain evidence="2 3">PCHR</strain>
    </source>
</reference>
<dbReference type="RefSeq" id="WP_172345697.1">
    <property type="nucleotide sequence ID" value="NZ_CASYYZ010000045.1"/>
</dbReference>